<keyword evidence="5" id="KW-0653">Protein transport</keyword>
<dbReference type="SUPFAM" id="SSF103491">
    <property type="entry name" value="Preprotein translocase SecY subunit"/>
    <property type="match status" value="1"/>
</dbReference>
<dbReference type="Gene3D" id="1.10.3370.10">
    <property type="entry name" value="SecY subunit domain"/>
    <property type="match status" value="1"/>
</dbReference>
<keyword evidence="7" id="KW-0811">Translocation</keyword>
<dbReference type="PANTHER" id="PTHR10906">
    <property type="entry name" value="SECY/SEC61-ALPHA FAMILY MEMBER"/>
    <property type="match status" value="1"/>
</dbReference>
<gene>
    <name evidence="11" type="ORF">MNBD_UNCLBAC01-779</name>
</gene>
<feature type="transmembrane region" description="Helical" evidence="10">
    <location>
        <begin position="189"/>
        <end position="206"/>
    </location>
</feature>
<sequence>MISALSNCFKIPDLKKKILFTLAIIAAYRVGCYIPTPGVNGAALGEFFQRMNSGGQGSIFGVMNMFSGGALEKATVFALGIMPYISSSIIMQLLTAVIPALEKLSKEGQTGYHKINQYTRYGTLFLALVQSFFIALWLEDKSGAVFQGLQVVNNPGWSFRIVTVLTLSGGTLLLMWLGEQIQEKGIGNGISLIITAGILSAAPSALRQLTMMLSSTAGGPRQLQPLTLVIMIGFLVGVIIAITLITQAQRKIPVQYARRVVGRKVYGGQSTYIPLKVDTSGVIAIIFAQSIILFPATLASFIPHEGFQTLAGFMQRGGFLYYTVYGLLIIFFCYFYTAIVFNPVDVAENMKKQGGFIPGVRPGTQTADYLDFVMTRITLAGAFFICTIAIMPDAIMASFKVPYLVASFFGGTGVLIMVGVMLDTMKQIESHLVMRHYDGFMKSGQIKGRR</sequence>
<name>A0A3B1DK67_9ZZZZ</name>
<organism evidence="11">
    <name type="scientific">hydrothermal vent metagenome</name>
    <dbReference type="NCBI Taxonomy" id="652676"/>
    <lineage>
        <taxon>unclassified sequences</taxon>
        <taxon>metagenomes</taxon>
        <taxon>ecological metagenomes</taxon>
    </lineage>
</organism>
<evidence type="ECO:0000256" key="2">
    <source>
        <dbReference type="ARBA" id="ARBA00005751"/>
    </source>
</evidence>
<evidence type="ECO:0000256" key="1">
    <source>
        <dbReference type="ARBA" id="ARBA00004141"/>
    </source>
</evidence>
<dbReference type="InterPro" id="IPR030659">
    <property type="entry name" value="SecY_CS"/>
</dbReference>
<dbReference type="InterPro" id="IPR026593">
    <property type="entry name" value="SecY"/>
</dbReference>
<feature type="transmembrane region" description="Helical" evidence="10">
    <location>
        <begin position="18"/>
        <end position="36"/>
    </location>
</feature>
<dbReference type="Pfam" id="PF00344">
    <property type="entry name" value="SecY"/>
    <property type="match status" value="1"/>
</dbReference>
<feature type="transmembrane region" description="Helical" evidence="10">
    <location>
        <begin position="403"/>
        <end position="422"/>
    </location>
</feature>
<dbReference type="GO" id="GO:0015031">
    <property type="term" value="P:protein transport"/>
    <property type="evidence" value="ECO:0007669"/>
    <property type="project" value="UniProtKB-KW"/>
</dbReference>
<feature type="transmembrane region" description="Helical" evidence="10">
    <location>
        <begin position="377"/>
        <end position="397"/>
    </location>
</feature>
<feature type="transmembrane region" description="Helical" evidence="10">
    <location>
        <begin position="74"/>
        <end position="98"/>
    </location>
</feature>
<feature type="transmembrane region" description="Helical" evidence="10">
    <location>
        <begin position="118"/>
        <end position="137"/>
    </location>
</feature>
<feature type="transmembrane region" description="Helical" evidence="10">
    <location>
        <begin position="157"/>
        <end position="177"/>
    </location>
</feature>
<dbReference type="AlphaFoldDB" id="A0A3B1DK67"/>
<proteinExistence type="inferred from homology"/>
<evidence type="ECO:0000256" key="6">
    <source>
        <dbReference type="ARBA" id="ARBA00022989"/>
    </source>
</evidence>
<keyword evidence="3" id="KW-0813">Transport</keyword>
<dbReference type="PRINTS" id="PR00303">
    <property type="entry name" value="SECYTRNLCASE"/>
</dbReference>
<feature type="transmembrane region" description="Helical" evidence="10">
    <location>
        <begin position="322"/>
        <end position="344"/>
    </location>
</feature>
<protein>
    <recommendedName>
        <fullName evidence="9">Protein translocase subunit SecY</fullName>
    </recommendedName>
</protein>
<dbReference type="PIRSF" id="PIRSF004557">
    <property type="entry name" value="SecY"/>
    <property type="match status" value="1"/>
</dbReference>
<dbReference type="PROSITE" id="PS00755">
    <property type="entry name" value="SECY_1"/>
    <property type="match status" value="1"/>
</dbReference>
<dbReference type="NCBIfam" id="TIGR00967">
    <property type="entry name" value="3a0501s007"/>
    <property type="match status" value="1"/>
</dbReference>
<keyword evidence="8 10" id="KW-0472">Membrane</keyword>
<evidence type="ECO:0000256" key="5">
    <source>
        <dbReference type="ARBA" id="ARBA00022927"/>
    </source>
</evidence>
<evidence type="ECO:0000256" key="3">
    <source>
        <dbReference type="ARBA" id="ARBA00022448"/>
    </source>
</evidence>
<accession>A0A3B1DK67</accession>
<keyword evidence="4 10" id="KW-0812">Transmembrane</keyword>
<dbReference type="EMBL" id="UOGJ01000120">
    <property type="protein sequence ID" value="VAX37173.1"/>
    <property type="molecule type" value="Genomic_DNA"/>
</dbReference>
<evidence type="ECO:0000256" key="8">
    <source>
        <dbReference type="ARBA" id="ARBA00023136"/>
    </source>
</evidence>
<feature type="transmembrane region" description="Helical" evidence="10">
    <location>
        <begin position="282"/>
        <end position="302"/>
    </location>
</feature>
<comment type="subcellular location">
    <subcellularLocation>
        <location evidence="1">Membrane</location>
        <topology evidence="1">Multi-pass membrane protein</topology>
    </subcellularLocation>
</comment>
<feature type="transmembrane region" description="Helical" evidence="10">
    <location>
        <begin position="226"/>
        <end position="245"/>
    </location>
</feature>
<evidence type="ECO:0000256" key="7">
    <source>
        <dbReference type="ARBA" id="ARBA00023010"/>
    </source>
</evidence>
<reference evidence="11" key="1">
    <citation type="submission" date="2018-06" db="EMBL/GenBank/DDBJ databases">
        <authorList>
            <person name="Zhirakovskaya E."/>
        </authorList>
    </citation>
    <scope>NUCLEOTIDE SEQUENCE</scope>
</reference>
<evidence type="ECO:0000313" key="11">
    <source>
        <dbReference type="EMBL" id="VAX37173.1"/>
    </source>
</evidence>
<dbReference type="PROSITE" id="PS00756">
    <property type="entry name" value="SECY_2"/>
    <property type="match status" value="1"/>
</dbReference>
<evidence type="ECO:0000256" key="10">
    <source>
        <dbReference type="SAM" id="Phobius"/>
    </source>
</evidence>
<evidence type="ECO:0000256" key="9">
    <source>
        <dbReference type="ARBA" id="ARBA00039733"/>
    </source>
</evidence>
<keyword evidence="6 10" id="KW-1133">Transmembrane helix</keyword>
<evidence type="ECO:0000256" key="4">
    <source>
        <dbReference type="ARBA" id="ARBA00022692"/>
    </source>
</evidence>
<dbReference type="GO" id="GO:0016020">
    <property type="term" value="C:membrane"/>
    <property type="evidence" value="ECO:0007669"/>
    <property type="project" value="UniProtKB-SubCell"/>
</dbReference>
<dbReference type="InterPro" id="IPR023201">
    <property type="entry name" value="SecY_dom_sf"/>
</dbReference>
<dbReference type="InterPro" id="IPR002208">
    <property type="entry name" value="SecY/SEC61-alpha"/>
</dbReference>
<comment type="similarity">
    <text evidence="2">Belongs to the SecY/SEC61-alpha family.</text>
</comment>
<dbReference type="HAMAP" id="MF_01465">
    <property type="entry name" value="SecY"/>
    <property type="match status" value="1"/>
</dbReference>
<dbReference type="FunFam" id="1.10.3370.10:FF:000001">
    <property type="entry name" value="Preprotein translocase subunit SecY"/>
    <property type="match status" value="1"/>
</dbReference>